<proteinExistence type="inferred from homology"/>
<gene>
    <name evidence="14" type="primary">otpl-3</name>
    <name evidence="12 14" type="ORF">CBG10933</name>
    <name evidence="12" type="ORF">CBG_10933</name>
</gene>
<dbReference type="OMA" id="DGFLITC"/>
<protein>
    <submittedName>
        <fullName evidence="12">Protein CBG10933</fullName>
    </submittedName>
</protein>
<dbReference type="GO" id="GO:1902600">
    <property type="term" value="P:proton transmembrane transport"/>
    <property type="evidence" value="ECO:0000318"/>
    <property type="project" value="GO_Central"/>
</dbReference>
<feature type="transmembrane region" description="Helical" evidence="11">
    <location>
        <begin position="336"/>
        <end position="357"/>
    </location>
</feature>
<feature type="transmembrane region" description="Helical" evidence="11">
    <location>
        <begin position="423"/>
        <end position="445"/>
    </location>
</feature>
<feature type="transmembrane region" description="Helical" evidence="11">
    <location>
        <begin position="530"/>
        <end position="552"/>
    </location>
</feature>
<organism evidence="12 13">
    <name type="scientific">Caenorhabditis briggsae</name>
    <dbReference type="NCBI Taxonomy" id="6238"/>
    <lineage>
        <taxon>Eukaryota</taxon>
        <taxon>Metazoa</taxon>
        <taxon>Ecdysozoa</taxon>
        <taxon>Nematoda</taxon>
        <taxon>Chromadorea</taxon>
        <taxon>Rhabditida</taxon>
        <taxon>Rhabditina</taxon>
        <taxon>Rhabditomorpha</taxon>
        <taxon>Rhabditoidea</taxon>
        <taxon>Rhabditidae</taxon>
        <taxon>Peloderinae</taxon>
        <taxon>Caenorhabditis</taxon>
    </lineage>
</organism>
<accession>A8XCA7</accession>
<evidence type="ECO:0000256" key="11">
    <source>
        <dbReference type="SAM" id="Phobius"/>
    </source>
</evidence>
<evidence type="ECO:0000256" key="10">
    <source>
        <dbReference type="ARBA" id="ARBA00023303"/>
    </source>
</evidence>
<comment type="similarity">
    <text evidence="2">Belongs to the otopetrin family.</text>
</comment>
<evidence type="ECO:0000256" key="3">
    <source>
        <dbReference type="ARBA" id="ARBA00022448"/>
    </source>
</evidence>
<dbReference type="Proteomes" id="UP000008549">
    <property type="component" value="Unassembled WGS sequence"/>
</dbReference>
<reference evidence="12 13" key="1">
    <citation type="journal article" date="2003" name="PLoS Biol.">
        <title>The genome sequence of Caenorhabditis briggsae: a platform for comparative genomics.</title>
        <authorList>
            <person name="Stein L.D."/>
            <person name="Bao Z."/>
            <person name="Blasiar D."/>
            <person name="Blumenthal T."/>
            <person name="Brent M.R."/>
            <person name="Chen N."/>
            <person name="Chinwalla A."/>
            <person name="Clarke L."/>
            <person name="Clee C."/>
            <person name="Coghlan A."/>
            <person name="Coulson A."/>
            <person name="D'Eustachio P."/>
            <person name="Fitch D.H."/>
            <person name="Fulton L.A."/>
            <person name="Fulton R.E."/>
            <person name="Griffiths-Jones S."/>
            <person name="Harris T.W."/>
            <person name="Hillier L.W."/>
            <person name="Kamath R."/>
            <person name="Kuwabara P.E."/>
            <person name="Mardis E.R."/>
            <person name="Marra M.A."/>
            <person name="Miner T.L."/>
            <person name="Minx P."/>
            <person name="Mullikin J.C."/>
            <person name="Plumb R.W."/>
            <person name="Rogers J."/>
            <person name="Schein J.E."/>
            <person name="Sohrmann M."/>
            <person name="Spieth J."/>
            <person name="Stajich J.E."/>
            <person name="Wei C."/>
            <person name="Willey D."/>
            <person name="Wilson R.K."/>
            <person name="Durbin R."/>
            <person name="Waterston R.H."/>
        </authorList>
    </citation>
    <scope>NUCLEOTIDE SEQUENCE [LARGE SCALE GENOMIC DNA]</scope>
    <source>
        <strain evidence="12 13">AF16</strain>
    </source>
</reference>
<dbReference type="eggNOG" id="KOG4740">
    <property type="taxonomic scope" value="Eukaryota"/>
</dbReference>
<dbReference type="AlphaFoldDB" id="A8XCA7"/>
<feature type="transmembrane region" description="Helical" evidence="11">
    <location>
        <begin position="148"/>
        <end position="173"/>
    </location>
</feature>
<keyword evidence="10" id="KW-0407">Ion channel</keyword>
<feature type="transmembrane region" description="Helical" evidence="11">
    <location>
        <begin position="284"/>
        <end position="305"/>
    </location>
</feature>
<feature type="transmembrane region" description="Helical" evidence="11">
    <location>
        <begin position="47"/>
        <end position="67"/>
    </location>
</feature>
<evidence type="ECO:0000256" key="8">
    <source>
        <dbReference type="ARBA" id="ARBA00023065"/>
    </source>
</evidence>
<keyword evidence="13" id="KW-1185">Reference proteome</keyword>
<evidence type="ECO:0000256" key="5">
    <source>
        <dbReference type="ARBA" id="ARBA00022692"/>
    </source>
</evidence>
<sequence length="584" mass="67044">MNKEKEEFDLIDRSFDASTVGTPNSKIRFRYTDKKEFWLSNAGSRAYVFRLFTCFYAIFIVIAGIVIELSNIIATTENTDKISIKDLVLGTWLLGGSILFIAYCSYLVHDMHFTIKRRRQNFRNSTMSDGVEPEVLANTSTGSLYLRLGCVVFGIIGVVYYLLIFVICLLGWSSNEGECSAISDILNMMAAVFIFVQMWFVYCNGKIIFTGDGNLARFGLMHLTGTNLWMWLRYILYEEVETIKEIRHAQHKNDSQGLAHGHYHEELEEICKGVLCVFTGYNEFMYTCVVEYSLICAGVAFVFWTNLERLKRGQMENRMKKRSILKIDCSRTAEGLFAGFACIIITIIAIALFNAYSTDKNVAQWVSRNLRNSEAHAIFQIFSCTNMIFFLISTFLVLFAFWRMKYLKFLMEDDDAEDDNAELLDRILLVVGLMGELTFSIGGILSFVNNISVGLPLIIFITNVLRLIQVTFQSGLLMVASRLRLEEGDQHMLRYKPGKQVITMLLMMNCAQFLMNVFEAQKAGINDEMISMYGSYYWAIIVRGCSPLTIFYRFHSSACFAEVWKKTFRPPKKPKENEEERTQL</sequence>
<dbReference type="WormBase" id="CBG10933">
    <property type="protein sequence ID" value="CBP40223"/>
    <property type="gene ID" value="WBGene00032173"/>
    <property type="gene designation" value="Cbr-otpl-3"/>
</dbReference>
<evidence type="ECO:0000256" key="4">
    <source>
        <dbReference type="ARBA" id="ARBA00022475"/>
    </source>
</evidence>
<dbReference type="InterPro" id="IPR004878">
    <property type="entry name" value="Otopetrin"/>
</dbReference>
<evidence type="ECO:0000256" key="9">
    <source>
        <dbReference type="ARBA" id="ARBA00023136"/>
    </source>
</evidence>
<keyword evidence="5 11" id="KW-0812">Transmembrane</keyword>
<feature type="transmembrane region" description="Helical" evidence="11">
    <location>
        <begin position="377"/>
        <end position="402"/>
    </location>
</feature>
<feature type="transmembrane region" description="Helical" evidence="11">
    <location>
        <begin position="457"/>
        <end position="480"/>
    </location>
</feature>
<evidence type="ECO:0000313" key="12">
    <source>
        <dbReference type="EMBL" id="CAP30205.2"/>
    </source>
</evidence>
<evidence type="ECO:0000256" key="1">
    <source>
        <dbReference type="ARBA" id="ARBA00004651"/>
    </source>
</evidence>
<evidence type="ECO:0000256" key="2">
    <source>
        <dbReference type="ARBA" id="ARBA00006513"/>
    </source>
</evidence>
<dbReference type="Pfam" id="PF03189">
    <property type="entry name" value="Otopetrin"/>
    <property type="match status" value="2"/>
</dbReference>
<keyword evidence="3" id="KW-0813">Transport</keyword>
<dbReference type="EMBL" id="HE601482">
    <property type="protein sequence ID" value="CAP30205.2"/>
    <property type="molecule type" value="Genomic_DNA"/>
</dbReference>
<keyword evidence="6" id="KW-0375">Hydrogen ion transport</keyword>
<feature type="transmembrane region" description="Helical" evidence="11">
    <location>
        <begin position="87"/>
        <end position="109"/>
    </location>
</feature>
<evidence type="ECO:0000256" key="7">
    <source>
        <dbReference type="ARBA" id="ARBA00022989"/>
    </source>
</evidence>
<feature type="transmembrane region" description="Helical" evidence="11">
    <location>
        <begin position="501"/>
        <end position="518"/>
    </location>
</feature>
<evidence type="ECO:0000313" key="13">
    <source>
        <dbReference type="Proteomes" id="UP000008549"/>
    </source>
</evidence>
<comment type="subcellular location">
    <subcellularLocation>
        <location evidence="1">Cell membrane</location>
        <topology evidence="1">Multi-pass membrane protein</topology>
    </subcellularLocation>
</comment>
<dbReference type="InParanoid" id="A8XCA7"/>
<dbReference type="HOGENOM" id="CLU_011508_3_1_1"/>
<evidence type="ECO:0000256" key="6">
    <source>
        <dbReference type="ARBA" id="ARBA00022781"/>
    </source>
</evidence>
<dbReference type="GO" id="GO:0005886">
    <property type="term" value="C:plasma membrane"/>
    <property type="evidence" value="ECO:0000318"/>
    <property type="project" value="GO_Central"/>
</dbReference>
<keyword evidence="8" id="KW-0406">Ion transport</keyword>
<keyword evidence="7 11" id="KW-1133">Transmembrane helix</keyword>
<keyword evidence="9 11" id="KW-0472">Membrane</keyword>
<dbReference type="FunCoup" id="A8XCA7">
    <property type="interactions" value="77"/>
</dbReference>
<dbReference type="PANTHER" id="PTHR21522:SF32">
    <property type="entry name" value="OTOPETRIN-2"/>
    <property type="match status" value="1"/>
</dbReference>
<dbReference type="GO" id="GO:0015252">
    <property type="term" value="F:proton channel activity"/>
    <property type="evidence" value="ECO:0000318"/>
    <property type="project" value="GO_Central"/>
</dbReference>
<dbReference type="PANTHER" id="PTHR21522">
    <property type="entry name" value="PROTON CHANNEL OTOP"/>
    <property type="match status" value="1"/>
</dbReference>
<feature type="transmembrane region" description="Helical" evidence="11">
    <location>
        <begin position="185"/>
        <end position="203"/>
    </location>
</feature>
<name>A8XCA7_CAEBR</name>
<evidence type="ECO:0000313" key="14">
    <source>
        <dbReference type="WormBase" id="CBG10933"/>
    </source>
</evidence>
<feature type="transmembrane region" description="Helical" evidence="11">
    <location>
        <begin position="215"/>
        <end position="232"/>
    </location>
</feature>
<keyword evidence="4" id="KW-1003">Cell membrane</keyword>
<reference evidence="12 13" key="2">
    <citation type="journal article" date="2011" name="PLoS Genet.">
        <title>Caenorhabditis briggsae recombinant inbred line genotypes reveal inter-strain incompatibility and the evolution of recombination.</title>
        <authorList>
            <person name="Ross J.A."/>
            <person name="Koboldt D.C."/>
            <person name="Staisch J.E."/>
            <person name="Chamberlin H.M."/>
            <person name="Gupta B.P."/>
            <person name="Miller R.D."/>
            <person name="Baird S.E."/>
            <person name="Haag E.S."/>
        </authorList>
    </citation>
    <scope>NUCLEOTIDE SEQUENCE [LARGE SCALE GENOMIC DNA]</scope>
    <source>
        <strain evidence="12 13">AF16</strain>
    </source>
</reference>